<dbReference type="InterPro" id="IPR000182">
    <property type="entry name" value="GNAT_dom"/>
</dbReference>
<dbReference type="Gene3D" id="3.40.630.30">
    <property type="match status" value="1"/>
</dbReference>
<dbReference type="Pfam" id="PF08444">
    <property type="entry name" value="Gly_acyl_tr_C"/>
    <property type="match status" value="1"/>
</dbReference>
<evidence type="ECO:0000256" key="3">
    <source>
        <dbReference type="RuleBase" id="RU368002"/>
    </source>
</evidence>
<organism evidence="5 6">
    <name type="scientific">Merluccius polli</name>
    <name type="common">Benguela hake</name>
    <name type="synonym">Merluccius cadenati</name>
    <dbReference type="NCBI Taxonomy" id="89951"/>
    <lineage>
        <taxon>Eukaryota</taxon>
        <taxon>Metazoa</taxon>
        <taxon>Chordata</taxon>
        <taxon>Craniata</taxon>
        <taxon>Vertebrata</taxon>
        <taxon>Euteleostomi</taxon>
        <taxon>Actinopterygii</taxon>
        <taxon>Neopterygii</taxon>
        <taxon>Teleostei</taxon>
        <taxon>Neoteleostei</taxon>
        <taxon>Acanthomorphata</taxon>
        <taxon>Zeiogadaria</taxon>
        <taxon>Gadariae</taxon>
        <taxon>Gadiformes</taxon>
        <taxon>Gadoidei</taxon>
        <taxon>Merlucciidae</taxon>
        <taxon>Merluccius</taxon>
    </lineage>
</organism>
<protein>
    <recommendedName>
        <fullName evidence="3">Glycine N-acyltransferase-like protein</fullName>
        <ecNumber evidence="3">2.3.1.-</ecNumber>
    </recommendedName>
</protein>
<name>A0AA47P9T2_MERPO</name>
<keyword evidence="1 3" id="KW-0808">Transferase</keyword>
<keyword evidence="2 3" id="KW-0012">Acyltransferase</keyword>
<proteinExistence type="inferred from homology"/>
<evidence type="ECO:0000313" key="6">
    <source>
        <dbReference type="Proteomes" id="UP001174136"/>
    </source>
</evidence>
<comment type="caution">
    <text evidence="5">The sequence shown here is derived from an EMBL/GenBank/DDBJ whole genome shotgun (WGS) entry which is preliminary data.</text>
</comment>
<reference evidence="5" key="1">
    <citation type="journal article" date="2023" name="Front. Mar. Sci.">
        <title>A new Merluccius polli reference genome to investigate the effects of global change in West African waters.</title>
        <authorList>
            <person name="Mateo J.L."/>
            <person name="Blanco-Fernandez C."/>
            <person name="Garcia-Vazquez E."/>
            <person name="Machado-Schiaffino G."/>
        </authorList>
    </citation>
    <scope>NUCLEOTIDE SEQUENCE</scope>
    <source>
        <strain evidence="5">C29</strain>
        <tissue evidence="5">Fin</tissue>
    </source>
</reference>
<dbReference type="PROSITE" id="PS51186">
    <property type="entry name" value="GNAT"/>
    <property type="match status" value="1"/>
</dbReference>
<feature type="domain" description="N-acetyltransferase" evidence="4">
    <location>
        <begin position="139"/>
        <end position="279"/>
    </location>
</feature>
<gene>
    <name evidence="5" type="primary">GLYATL3</name>
    <name evidence="5" type="ORF">N1851_007165</name>
</gene>
<dbReference type="SUPFAM" id="SSF55729">
    <property type="entry name" value="Acyl-CoA N-acyltransferases (Nat)"/>
    <property type="match status" value="1"/>
</dbReference>
<dbReference type="EC" id="2.3.1.-" evidence="3"/>
<sequence length="279" mass="31564">MKILNDHEMRIAERLLHKHVPNSLKVYGLLFTANRTTQEDGTLEVAVDAWPDFKVIVCRPGTKGTGAAGDPEPVSLFCTDERFLSEMLTGEGVIDWRAHFMFAGTDASYTPVLKEECSKRGTSFRCFTRVHLLHLPDCDSLLSSEHGEVDLRVSSLNDSHVELVNTSWKFGGDEHGYRTIKKMIGKFPSCCIIDDHGQPVSWILVYGYCAMGMLHTLPAHRGKCYAKALVRCMARKLHAQGFPLYCYVEEENTVSYRLLKNLGFIEDPSYRAGWFECNF</sequence>
<dbReference type="InterPro" id="IPR016181">
    <property type="entry name" value="Acyl_CoA_acyltransferase"/>
</dbReference>
<accession>A0AA47P9T2</accession>
<dbReference type="EMBL" id="JAOPHQ010001206">
    <property type="protein sequence ID" value="KAK0151537.1"/>
    <property type="molecule type" value="Genomic_DNA"/>
</dbReference>
<dbReference type="InterPro" id="IPR010313">
    <property type="entry name" value="Glycine_N-acyltransferase"/>
</dbReference>
<dbReference type="InterPro" id="IPR015938">
    <property type="entry name" value="Glycine_N-acyltransferase_N"/>
</dbReference>
<dbReference type="PANTHER" id="PTHR15298">
    <property type="entry name" value="L-COA N-ACYLTRANSFERASE-RELATED"/>
    <property type="match status" value="1"/>
</dbReference>
<evidence type="ECO:0000259" key="4">
    <source>
        <dbReference type="PROSITE" id="PS51186"/>
    </source>
</evidence>
<keyword evidence="6" id="KW-1185">Reference proteome</keyword>
<dbReference type="Proteomes" id="UP001174136">
    <property type="component" value="Unassembled WGS sequence"/>
</dbReference>
<dbReference type="InterPro" id="IPR013652">
    <property type="entry name" value="Glycine_N-acyltransferase_C"/>
</dbReference>
<dbReference type="AlphaFoldDB" id="A0AA47P9T2"/>
<dbReference type="GO" id="GO:0047961">
    <property type="term" value="F:glycine N-acyltransferase activity"/>
    <property type="evidence" value="ECO:0007669"/>
    <property type="project" value="InterPro"/>
</dbReference>
<dbReference type="GO" id="GO:0005739">
    <property type="term" value="C:mitochondrion"/>
    <property type="evidence" value="ECO:0007669"/>
    <property type="project" value="InterPro"/>
</dbReference>
<evidence type="ECO:0000256" key="1">
    <source>
        <dbReference type="ARBA" id="ARBA00022679"/>
    </source>
</evidence>
<comment type="similarity">
    <text evidence="3">Belongs to the glycine N-acyltransferase family.</text>
</comment>
<evidence type="ECO:0000256" key="2">
    <source>
        <dbReference type="ARBA" id="ARBA00023315"/>
    </source>
</evidence>
<dbReference type="Pfam" id="PF06021">
    <property type="entry name" value="Gly_acyl_tr_N"/>
    <property type="match status" value="1"/>
</dbReference>
<evidence type="ECO:0000313" key="5">
    <source>
        <dbReference type="EMBL" id="KAK0151537.1"/>
    </source>
</evidence>
<dbReference type="PANTHER" id="PTHR15298:SF17">
    <property type="entry name" value="GLYCINE N-ACYLTRANSFERASE-LIKE PROTEIN"/>
    <property type="match status" value="1"/>
</dbReference>
<dbReference type="CDD" id="cd04301">
    <property type="entry name" value="NAT_SF"/>
    <property type="match status" value="1"/>
</dbReference>